<dbReference type="FunFam" id="3.40.50.1110:FF:000002">
    <property type="entry name" value="isoamyl acetate-hydrolyzing esterase 1 homolog"/>
    <property type="match status" value="1"/>
</dbReference>
<dbReference type="OrthoDB" id="671439at2759"/>
<dbReference type="GO" id="GO:0016787">
    <property type="term" value="F:hydrolase activity"/>
    <property type="evidence" value="ECO:0007669"/>
    <property type="project" value="UniProtKB-KW"/>
</dbReference>
<evidence type="ECO:0000313" key="4">
    <source>
        <dbReference type="EMBL" id="KOO30868.1"/>
    </source>
</evidence>
<feature type="chain" id="PRO_5005602185" evidence="2">
    <location>
        <begin position="21"/>
        <end position="291"/>
    </location>
</feature>
<dbReference type="PANTHER" id="PTHR14209">
    <property type="entry name" value="ISOAMYL ACETATE-HYDROLYZING ESTERASE 1"/>
    <property type="match status" value="1"/>
</dbReference>
<dbReference type="Pfam" id="PF13472">
    <property type="entry name" value="Lipase_GDSL_2"/>
    <property type="match status" value="1"/>
</dbReference>
<keyword evidence="5" id="KW-1185">Reference proteome</keyword>
<feature type="signal peptide" evidence="2">
    <location>
        <begin position="1"/>
        <end position="20"/>
    </location>
</feature>
<sequence>MIAAAALGAAALCLWTWRQGKRVQGYAPPRILLFGDSITQQSFSVGGWGARLSDQYQRYADVVNRGFSGYNTRWALELLAGPQLRDSEQRTVLVTIFFGANDASLPEHNLRQHVPLDEFKANLRTIVAHFREQCPSAAILLITPPPVCHEQRIAFQRQRFPNSPSGVLERTNENAGVYADAVANVAQELGLPCVNLWAELQAAAPGDGWHVYLSDGLHLSVAGNLQVAELVLAQIQASYPFLAVSPDPHTGNLGNSGTTCTGIPPNGPWHDKIDSNDPAAAFALCPVNLMA</sequence>
<dbReference type="Gene3D" id="3.40.50.1110">
    <property type="entry name" value="SGNH hydrolase"/>
    <property type="match status" value="1"/>
</dbReference>
<keyword evidence="1" id="KW-0378">Hydrolase</keyword>
<dbReference type="InterPro" id="IPR036514">
    <property type="entry name" value="SGNH_hydro_sf"/>
</dbReference>
<dbReference type="EMBL" id="JWZX01002138">
    <property type="protein sequence ID" value="KOO30868.1"/>
    <property type="molecule type" value="Genomic_DNA"/>
</dbReference>
<organism evidence="4 5">
    <name type="scientific">Chrysochromulina tobinii</name>
    <dbReference type="NCBI Taxonomy" id="1460289"/>
    <lineage>
        <taxon>Eukaryota</taxon>
        <taxon>Haptista</taxon>
        <taxon>Haptophyta</taxon>
        <taxon>Prymnesiophyceae</taxon>
        <taxon>Prymnesiales</taxon>
        <taxon>Chrysochromulinaceae</taxon>
        <taxon>Chrysochromulina</taxon>
    </lineage>
</organism>
<evidence type="ECO:0000256" key="1">
    <source>
        <dbReference type="ARBA" id="ARBA00022801"/>
    </source>
</evidence>
<dbReference type="AlphaFoldDB" id="A0A0M0JXK0"/>
<evidence type="ECO:0000313" key="5">
    <source>
        <dbReference type="Proteomes" id="UP000037460"/>
    </source>
</evidence>
<dbReference type="InterPro" id="IPR013830">
    <property type="entry name" value="SGNH_hydro"/>
</dbReference>
<reference evidence="5" key="1">
    <citation type="journal article" date="2015" name="PLoS Genet.">
        <title>Genome Sequence and Transcriptome Analyses of Chrysochromulina tobin: Metabolic Tools for Enhanced Algal Fitness in the Prominent Order Prymnesiales (Haptophyceae).</title>
        <authorList>
            <person name="Hovde B.T."/>
            <person name="Deodato C.R."/>
            <person name="Hunsperger H.M."/>
            <person name="Ryken S.A."/>
            <person name="Yost W."/>
            <person name="Jha R.K."/>
            <person name="Patterson J."/>
            <person name="Monnat R.J. Jr."/>
            <person name="Barlow S.B."/>
            <person name="Starkenburg S.R."/>
            <person name="Cattolico R.A."/>
        </authorList>
    </citation>
    <scope>NUCLEOTIDE SEQUENCE</scope>
    <source>
        <strain evidence="5">CCMP291</strain>
    </source>
</reference>
<name>A0A0M0JXK0_9EUKA</name>
<comment type="caution">
    <text evidence="4">The sequence shown here is derived from an EMBL/GenBank/DDBJ whole genome shotgun (WGS) entry which is preliminary data.</text>
</comment>
<protein>
    <submittedName>
        <fullName evidence="4">Gdsl esterase lipase</fullName>
    </submittedName>
</protein>
<feature type="domain" description="SGNH hydrolase-type esterase" evidence="3">
    <location>
        <begin position="33"/>
        <end position="224"/>
    </location>
</feature>
<dbReference type="InterPro" id="IPR045136">
    <property type="entry name" value="Iah1-like"/>
</dbReference>
<gene>
    <name evidence="4" type="ORF">Ctob_009663</name>
</gene>
<keyword evidence="2" id="KW-0732">Signal</keyword>
<dbReference type="CDD" id="cd01838">
    <property type="entry name" value="Isoamyl_acetate_hydrolase_like"/>
    <property type="match status" value="1"/>
</dbReference>
<evidence type="ECO:0000256" key="2">
    <source>
        <dbReference type="SAM" id="SignalP"/>
    </source>
</evidence>
<proteinExistence type="predicted"/>
<dbReference type="SUPFAM" id="SSF52266">
    <property type="entry name" value="SGNH hydrolase"/>
    <property type="match status" value="1"/>
</dbReference>
<evidence type="ECO:0000259" key="3">
    <source>
        <dbReference type="Pfam" id="PF13472"/>
    </source>
</evidence>
<dbReference type="PANTHER" id="PTHR14209:SF19">
    <property type="entry name" value="ISOAMYL ACETATE-HYDROLYZING ESTERASE 1 HOMOLOG"/>
    <property type="match status" value="1"/>
</dbReference>
<dbReference type="Proteomes" id="UP000037460">
    <property type="component" value="Unassembled WGS sequence"/>
</dbReference>
<accession>A0A0M0JXK0</accession>